<comment type="caution">
    <text evidence="2">The sequence shown here is derived from an EMBL/GenBank/DDBJ whole genome shotgun (WGS) entry which is preliminary data.</text>
</comment>
<feature type="compositionally biased region" description="Basic and acidic residues" evidence="1">
    <location>
        <begin position="13"/>
        <end position="23"/>
    </location>
</feature>
<reference evidence="2 3" key="1">
    <citation type="submission" date="2020-08" db="EMBL/GenBank/DDBJ databases">
        <title>Sequencing the genomes of 1000 actinobacteria strains.</title>
        <authorList>
            <person name="Klenk H.-P."/>
        </authorList>
    </citation>
    <scope>NUCLEOTIDE SEQUENCE [LARGE SCALE GENOMIC DNA]</scope>
    <source>
        <strain evidence="2 3">DSM 43851</strain>
    </source>
</reference>
<evidence type="ECO:0000256" key="1">
    <source>
        <dbReference type="SAM" id="MobiDB-lite"/>
    </source>
</evidence>
<gene>
    <name evidence="2" type="ORF">BJ998_000389</name>
</gene>
<dbReference type="RefSeq" id="WP_184857919.1">
    <property type="nucleotide sequence ID" value="NZ_JACHIR010000001.1"/>
</dbReference>
<dbReference type="Proteomes" id="UP000585638">
    <property type="component" value="Unassembled WGS sequence"/>
</dbReference>
<keyword evidence="3" id="KW-1185">Reference proteome</keyword>
<dbReference type="AlphaFoldDB" id="A0A7W9NEQ5"/>
<evidence type="ECO:0000313" key="2">
    <source>
        <dbReference type="EMBL" id="MBB5889193.1"/>
    </source>
</evidence>
<name>A0A7W9NEQ5_9PSEU</name>
<accession>A0A7W9NEQ5</accession>
<dbReference type="EMBL" id="JACHIR010000001">
    <property type="protein sequence ID" value="MBB5889193.1"/>
    <property type="molecule type" value="Genomic_DNA"/>
</dbReference>
<sequence length="53" mass="5737">MTVPPIDPEPQPDESRPIADPRPGHGSGPVAPDDPDAPEELDEPVPLDPEEYR</sequence>
<feature type="compositionally biased region" description="Acidic residues" evidence="1">
    <location>
        <begin position="33"/>
        <end position="53"/>
    </location>
</feature>
<proteinExistence type="predicted"/>
<evidence type="ECO:0000313" key="3">
    <source>
        <dbReference type="Proteomes" id="UP000585638"/>
    </source>
</evidence>
<organism evidence="2 3">
    <name type="scientific">Kutzneria kofuensis</name>
    <dbReference type="NCBI Taxonomy" id="103725"/>
    <lineage>
        <taxon>Bacteria</taxon>
        <taxon>Bacillati</taxon>
        <taxon>Actinomycetota</taxon>
        <taxon>Actinomycetes</taxon>
        <taxon>Pseudonocardiales</taxon>
        <taxon>Pseudonocardiaceae</taxon>
        <taxon>Kutzneria</taxon>
    </lineage>
</organism>
<protein>
    <submittedName>
        <fullName evidence="2">Uncharacterized protein</fullName>
    </submittedName>
</protein>
<feature type="region of interest" description="Disordered" evidence="1">
    <location>
        <begin position="1"/>
        <end position="53"/>
    </location>
</feature>